<dbReference type="AlphaFoldDB" id="A0A1E5T8B1"/>
<dbReference type="EMBL" id="MDJD01000047">
    <property type="protein sequence ID" value="OEK07610.1"/>
    <property type="molecule type" value="Genomic_DNA"/>
</dbReference>
<reference evidence="1 2" key="1">
    <citation type="submission" date="2016-05" db="EMBL/GenBank/DDBJ databases">
        <title>Draft Genome Sequence of Algibacter sp. Strain SK-16 Isolated from the Surface Water of Aburatsubo Inlet.</title>
        <authorList>
            <person name="Wong S.-K."/>
            <person name="Yoshizawa S."/>
            <person name="Nakajima Y."/>
            <person name="Ogura Y."/>
            <person name="Tetsuya H."/>
            <person name="Hamasaki K."/>
        </authorList>
    </citation>
    <scope>NUCLEOTIDE SEQUENCE [LARGE SCALE GENOMIC DNA]</scope>
    <source>
        <strain evidence="1 2">SK-16</strain>
    </source>
</reference>
<dbReference type="STRING" id="1849968.A8C32_17595"/>
<comment type="caution">
    <text evidence="1">The sequence shown here is derived from an EMBL/GenBank/DDBJ whole genome shotgun (WGS) entry which is preliminary data.</text>
</comment>
<dbReference type="Proteomes" id="UP000095713">
    <property type="component" value="Unassembled WGS sequence"/>
</dbReference>
<dbReference type="InterPro" id="IPR041408">
    <property type="entry name" value="Hcp_Tssd"/>
</dbReference>
<dbReference type="OrthoDB" id="1115770at2"/>
<organism evidence="1 2">
    <name type="scientific">Flavivirga aquatica</name>
    <dbReference type="NCBI Taxonomy" id="1849968"/>
    <lineage>
        <taxon>Bacteria</taxon>
        <taxon>Pseudomonadati</taxon>
        <taxon>Bacteroidota</taxon>
        <taxon>Flavobacteriia</taxon>
        <taxon>Flavobacteriales</taxon>
        <taxon>Flavobacteriaceae</taxon>
        <taxon>Flavivirga</taxon>
    </lineage>
</organism>
<dbReference type="GO" id="GO:0033104">
    <property type="term" value="C:type VI protein secretion system complex"/>
    <property type="evidence" value="ECO:0007669"/>
    <property type="project" value="InterPro"/>
</dbReference>
<dbReference type="RefSeq" id="WP_069830738.1">
    <property type="nucleotide sequence ID" value="NZ_MDJD01000047.1"/>
</dbReference>
<name>A0A1E5T8B1_9FLAO</name>
<evidence type="ECO:0000313" key="1">
    <source>
        <dbReference type="EMBL" id="OEK07610.1"/>
    </source>
</evidence>
<protein>
    <submittedName>
        <fullName evidence="1">Uncharacterized protein</fullName>
    </submittedName>
</protein>
<dbReference type="Pfam" id="PF17642">
    <property type="entry name" value="TssD"/>
    <property type="match status" value="1"/>
</dbReference>
<gene>
    <name evidence="1" type="ORF">A8C32_17595</name>
</gene>
<proteinExistence type="predicted"/>
<keyword evidence="2" id="KW-1185">Reference proteome</keyword>
<accession>A0A1E5T8B1</accession>
<sequence>MTKAKLFVLGQEIELLWTQMHYYRDTRVNGKPKTEIMGGLITLCFATGKDSDLILRWMTKENKDKTWEEVDKMEKGKICFYKDGFDYPPTKTYEFNDALLIFYKEIFDANGEDPMQTIITISPAIQNYGADFVKRWNVSWIPPSERMPYKSKESREPKVLDYYLTNLDGNRIDKGKIGEKVFLNIETESLIGELLSITLDDKNVDFKYNGKVLPNDTISNYKIIENIEKLELEIIKQQGS</sequence>
<evidence type="ECO:0000313" key="2">
    <source>
        <dbReference type="Proteomes" id="UP000095713"/>
    </source>
</evidence>